<reference evidence="2 3" key="1">
    <citation type="submission" date="2016-10" db="EMBL/GenBank/DDBJ databases">
        <authorList>
            <person name="de Groot N.N."/>
        </authorList>
    </citation>
    <scope>NUCLEOTIDE SEQUENCE [LARGE SCALE GENOMIC DNA]</scope>
    <source>
        <strain evidence="2 3">DSM 24015</strain>
    </source>
</reference>
<protein>
    <recommendedName>
        <fullName evidence="4">Prohead serine protease</fullName>
    </recommendedName>
</protein>
<dbReference type="EMBL" id="FNAS01000024">
    <property type="protein sequence ID" value="SDE76873.1"/>
    <property type="molecule type" value="Genomic_DNA"/>
</dbReference>
<sequence length="387" mass="42869">MPQSSPMWLSLRNLRLRIEEKTLNIEEISLMVNCRFFRAAHSPQLCGKKKREMSQKTYTFIASTDAVNSYGYRILTEGIDTTQFEKNPVILYMHNRFGNPVPTGEEVIGRAVALKKEAGKLLVDIEFDSGSSFAKSIEGKVERGFIKMASIGADILATSSEPEMIMPGQTMETVTAAKLTEISIVDIGGNDDAIRLCRDGIPAKLKLLSNNNKSMNQTILLSVALALGLAADTKEDGILNAIRDLKLSKDQAEKSAKEWKAKYMTVQNAKAESIVNEAVTLGIIPENLKSVQLGLLQSNYEETAPKFEEAIKLAKETKIKQDVGKALNEAINLAKNSGKPSGDSKETFDYMQRYDVAKLRKIKETEPEKYAQLAKDYAAGVRYQSNK</sequence>
<dbReference type="RefSeq" id="WP_143017766.1">
    <property type="nucleotide sequence ID" value="NZ_FNAS01000024.1"/>
</dbReference>
<dbReference type="OrthoDB" id="1064922at2"/>
<accession>A0A1G7FLW6</accession>
<evidence type="ECO:0000256" key="1">
    <source>
        <dbReference type="SAM" id="Coils"/>
    </source>
</evidence>
<name>A0A1G7FLW6_9FLAO</name>
<keyword evidence="3" id="KW-1185">Reference proteome</keyword>
<evidence type="ECO:0008006" key="4">
    <source>
        <dbReference type="Google" id="ProtNLM"/>
    </source>
</evidence>
<evidence type="ECO:0000313" key="3">
    <source>
        <dbReference type="Proteomes" id="UP000198517"/>
    </source>
</evidence>
<dbReference type="STRING" id="1071918.SAMN05421544_12413"/>
<gene>
    <name evidence="2" type="ORF">SAMN05421544_12413</name>
</gene>
<dbReference type="Proteomes" id="UP000198517">
    <property type="component" value="Unassembled WGS sequence"/>
</dbReference>
<keyword evidence="1" id="KW-0175">Coiled coil</keyword>
<evidence type="ECO:0000313" key="2">
    <source>
        <dbReference type="EMBL" id="SDE76873.1"/>
    </source>
</evidence>
<feature type="coiled-coil region" evidence="1">
    <location>
        <begin position="242"/>
        <end position="269"/>
    </location>
</feature>
<organism evidence="2 3">
    <name type="scientific">Riemerella columbipharyngis</name>
    <dbReference type="NCBI Taxonomy" id="1071918"/>
    <lineage>
        <taxon>Bacteria</taxon>
        <taxon>Pseudomonadati</taxon>
        <taxon>Bacteroidota</taxon>
        <taxon>Flavobacteriia</taxon>
        <taxon>Flavobacteriales</taxon>
        <taxon>Weeksellaceae</taxon>
        <taxon>Riemerella</taxon>
    </lineage>
</organism>
<proteinExistence type="predicted"/>
<dbReference type="AlphaFoldDB" id="A0A1G7FLW6"/>